<dbReference type="GO" id="GO:0006488">
    <property type="term" value="P:dolichol-linked oligosaccharide biosynthetic process"/>
    <property type="evidence" value="ECO:0007669"/>
    <property type="project" value="InterPro"/>
</dbReference>
<protein>
    <recommendedName>
        <fullName evidence="3">UDP-N-acetylglucosamine transferase subunit ALG14</fullName>
    </recommendedName>
</protein>
<dbReference type="AlphaFoldDB" id="A0A7G2CH78"/>
<keyword evidence="10" id="KW-0808">Transferase</keyword>
<dbReference type="SUPFAM" id="SSF53756">
    <property type="entry name" value="UDP-Glycosyltransferase/glycogen phosphorylase"/>
    <property type="match status" value="1"/>
</dbReference>
<dbReference type="Proteomes" id="UP000515908">
    <property type="component" value="Chromosome 10"/>
</dbReference>
<keyword evidence="7 8" id="KW-0472">Membrane</keyword>
<evidence type="ECO:0000256" key="4">
    <source>
        <dbReference type="ARBA" id="ARBA00022692"/>
    </source>
</evidence>
<evidence type="ECO:0000313" key="10">
    <source>
        <dbReference type="EMBL" id="CAD2218254.1"/>
    </source>
</evidence>
<dbReference type="OrthoDB" id="17098at2759"/>
<evidence type="ECO:0000313" key="11">
    <source>
        <dbReference type="Proteomes" id="UP000515908"/>
    </source>
</evidence>
<dbReference type="GO" id="GO:0004577">
    <property type="term" value="F:N-acetylglucosaminyldiphosphodolichol N-acetylglucosaminyltransferase activity"/>
    <property type="evidence" value="ECO:0007669"/>
    <property type="project" value="TreeGrafter"/>
</dbReference>
<dbReference type="Gene3D" id="3.40.50.2000">
    <property type="entry name" value="Glycogen Phosphorylase B"/>
    <property type="match status" value="2"/>
</dbReference>
<keyword evidence="6 8" id="KW-1133">Transmembrane helix</keyword>
<feature type="transmembrane region" description="Helical" evidence="8">
    <location>
        <begin position="40"/>
        <end position="64"/>
    </location>
</feature>
<evidence type="ECO:0000256" key="7">
    <source>
        <dbReference type="ARBA" id="ARBA00023136"/>
    </source>
</evidence>
<name>A0A7G2CH78_9TRYP</name>
<gene>
    <name evidence="10" type="ORF">ADEAN_000574200</name>
</gene>
<dbReference type="Pfam" id="PF08660">
    <property type="entry name" value="Alg14"/>
    <property type="match status" value="1"/>
</dbReference>
<organism evidence="10 11">
    <name type="scientific">Angomonas deanei</name>
    <dbReference type="NCBI Taxonomy" id="59799"/>
    <lineage>
        <taxon>Eukaryota</taxon>
        <taxon>Discoba</taxon>
        <taxon>Euglenozoa</taxon>
        <taxon>Kinetoplastea</taxon>
        <taxon>Metakinetoplastina</taxon>
        <taxon>Trypanosomatida</taxon>
        <taxon>Trypanosomatidae</taxon>
        <taxon>Strigomonadinae</taxon>
        <taxon>Angomonas</taxon>
    </lineage>
</organism>
<keyword evidence="11" id="KW-1185">Reference proteome</keyword>
<dbReference type="GO" id="GO:0043541">
    <property type="term" value="C:UDP-N-acetylglucosamine transferase complex"/>
    <property type="evidence" value="ECO:0007669"/>
    <property type="project" value="TreeGrafter"/>
</dbReference>
<accession>A0A7G2CH78</accession>
<evidence type="ECO:0000256" key="6">
    <source>
        <dbReference type="ARBA" id="ARBA00022989"/>
    </source>
</evidence>
<evidence type="ECO:0000259" key="9">
    <source>
        <dbReference type="Pfam" id="PF04101"/>
    </source>
</evidence>
<reference evidence="10 11" key="1">
    <citation type="submission" date="2020-08" db="EMBL/GenBank/DDBJ databases">
        <authorList>
            <person name="Newling K."/>
            <person name="Davey J."/>
            <person name="Forrester S."/>
        </authorList>
    </citation>
    <scope>NUCLEOTIDE SEQUENCE [LARGE SCALE GENOMIC DNA]</scope>
    <source>
        <strain evidence="11">Crithidia deanei Carvalho (ATCC PRA-265)</strain>
    </source>
</reference>
<proteinExistence type="inferred from homology"/>
<keyword evidence="5" id="KW-0256">Endoplasmic reticulum</keyword>
<dbReference type="InterPro" id="IPR007235">
    <property type="entry name" value="Glyco_trans_28_C"/>
</dbReference>
<comment type="subcellular location">
    <subcellularLocation>
        <location evidence="1">Endoplasmic reticulum membrane</location>
        <topology evidence="1">Single-pass membrane protein</topology>
    </subcellularLocation>
</comment>
<feature type="transmembrane region" description="Helical" evidence="8">
    <location>
        <begin position="178"/>
        <end position="205"/>
    </location>
</feature>
<evidence type="ECO:0000256" key="2">
    <source>
        <dbReference type="ARBA" id="ARBA00009731"/>
    </source>
</evidence>
<dbReference type="EMBL" id="LR877154">
    <property type="protein sequence ID" value="CAD2218254.1"/>
    <property type="molecule type" value="Genomic_DNA"/>
</dbReference>
<evidence type="ECO:0000256" key="8">
    <source>
        <dbReference type="SAM" id="Phobius"/>
    </source>
</evidence>
<evidence type="ECO:0000256" key="1">
    <source>
        <dbReference type="ARBA" id="ARBA00004389"/>
    </source>
</evidence>
<dbReference type="VEuPathDB" id="TriTrypDB:ADEAN_000574200"/>
<dbReference type="PANTHER" id="PTHR12154">
    <property type="entry name" value="GLYCOSYL TRANSFERASE-RELATED"/>
    <property type="match status" value="1"/>
</dbReference>
<evidence type="ECO:0000256" key="5">
    <source>
        <dbReference type="ARBA" id="ARBA00022824"/>
    </source>
</evidence>
<evidence type="ECO:0000256" key="3">
    <source>
        <dbReference type="ARBA" id="ARBA00017467"/>
    </source>
</evidence>
<sequence>MCVCVLACVSSTFVLPLHLLFLLFRSSIGKRTSKAMFKRLLLYFFAVACSISIILVGCLIYVIYYTRPKALRPHNKGPMKIGVVLGSGGHTSEMIRSINALPQGYWANNRTFYVVSDSDGHSRALAEELEGRKFHRAATCHSIPRAREVGQSYFSSIFTTIRSIAACFSVILEEKPDILLLNGPGVCVPVVVASVLLAVICPWSVRRPYTVYMESFTCLSHLSLTGRLLCPYLTDLFTVHWRQLQLIVQRRQRRGHLVYIGCEGEGTGGKENLLSHRAQLTPPQRYAVATVGSTHFDKLVLAVLQPSLLQFLKKAHQIEKLYVQYGSMDLPASLVERAGETIAVESFPYRPHLGELLEQATLVITHAGAGTILECLQARVCVVVVPNRLLMSDHQTELATTLAAERYLFCVEADQLADSLDKLDFTQLVTFSGVDEAALVFALRRPLTGVSEAAARKED</sequence>
<keyword evidence="4 8" id="KW-0812">Transmembrane</keyword>
<dbReference type="Pfam" id="PF04101">
    <property type="entry name" value="Glyco_tran_28_C"/>
    <property type="match status" value="1"/>
</dbReference>
<feature type="domain" description="Glycosyl transferase family 28 C-terminal" evidence="9">
    <location>
        <begin position="290"/>
        <end position="426"/>
    </location>
</feature>
<comment type="similarity">
    <text evidence="2">Belongs to the ALG14 family.</text>
</comment>
<dbReference type="InterPro" id="IPR013969">
    <property type="entry name" value="Oligosacch_biosynth_Alg14"/>
</dbReference>
<dbReference type="PANTHER" id="PTHR12154:SF4">
    <property type="entry name" value="UDP-N-ACETYLGLUCOSAMINE TRANSFERASE SUBUNIT ALG14 HOMOLOG"/>
    <property type="match status" value="1"/>
</dbReference>